<comment type="similarity">
    <text evidence="1">Belongs to the ROK (NagC/XylR) family.</text>
</comment>
<name>A0A2U3AR33_9BACL</name>
<dbReference type="CDD" id="cd24068">
    <property type="entry name" value="ASKHA_NBD_ROK_FnNanK-like"/>
    <property type="match status" value="1"/>
</dbReference>
<sequence length="310" mass="33486">MTIIAIDIGGTNIKFGVVNTKGVLSQKDSIPTEAHLGGLHIIKKIFAIYDNLSAQQVFSGIAISSAGQINNETGTVIFATDSIPYYTGTEIATIVTEYTGLPVTVENDVNCTALGEYFTGAAKQVDHFLCITVGTGIGGALFVNGELYTGSHYSAGEIGHICLIPYGRPCTCGQAGCLEQYISSSALLKEVTETLQIHDLRDFFQLVQAENTAALIIFNRWIDYFAIGLQSLVYTLNPTLIVIGGGISAQGSLISTVLEKKLQTKLMPNHRKNLRVQTALHQNDANLIGAAYHYYSTSTKGNVYYSKKEQ</sequence>
<dbReference type="Gene3D" id="3.30.420.40">
    <property type="match status" value="2"/>
</dbReference>
<dbReference type="RefSeq" id="WP_109304620.1">
    <property type="nucleotide sequence ID" value="NZ_BJUF01000029.1"/>
</dbReference>
<dbReference type="EMBL" id="QFVR01000001">
    <property type="protein sequence ID" value="PWI26997.1"/>
    <property type="molecule type" value="Genomic_DNA"/>
</dbReference>
<evidence type="ECO:0000313" key="2">
    <source>
        <dbReference type="EMBL" id="PWI26997.1"/>
    </source>
</evidence>
<dbReference type="InterPro" id="IPR049874">
    <property type="entry name" value="ROK_cs"/>
</dbReference>
<evidence type="ECO:0000313" key="3">
    <source>
        <dbReference type="Proteomes" id="UP000245938"/>
    </source>
</evidence>
<dbReference type="Pfam" id="PF00480">
    <property type="entry name" value="ROK"/>
    <property type="match status" value="1"/>
</dbReference>
<reference evidence="2 3" key="1">
    <citation type="submission" date="2018-05" db="EMBL/GenBank/DDBJ databases">
        <title>Kurthia sibirica genome sequence.</title>
        <authorList>
            <person name="Maclea K.S."/>
            <person name="Goen A.E."/>
        </authorList>
    </citation>
    <scope>NUCLEOTIDE SEQUENCE [LARGE SCALE GENOMIC DNA]</scope>
    <source>
        <strain evidence="2 3">ATCC 49154</strain>
    </source>
</reference>
<keyword evidence="3" id="KW-1185">Reference proteome</keyword>
<dbReference type="InterPro" id="IPR043129">
    <property type="entry name" value="ATPase_NBD"/>
</dbReference>
<dbReference type="PANTHER" id="PTHR18964">
    <property type="entry name" value="ROK (REPRESSOR, ORF, KINASE) FAMILY"/>
    <property type="match status" value="1"/>
</dbReference>
<accession>A0A2U3AR33</accession>
<dbReference type="InterPro" id="IPR000600">
    <property type="entry name" value="ROK"/>
</dbReference>
<evidence type="ECO:0000256" key="1">
    <source>
        <dbReference type="ARBA" id="ARBA00006479"/>
    </source>
</evidence>
<dbReference type="OrthoDB" id="9795247at2"/>
<dbReference type="PANTHER" id="PTHR18964:SF165">
    <property type="entry name" value="BETA-GLUCOSIDE KINASE"/>
    <property type="match status" value="1"/>
</dbReference>
<dbReference type="PROSITE" id="PS01125">
    <property type="entry name" value="ROK"/>
    <property type="match status" value="1"/>
</dbReference>
<organism evidence="2 3">
    <name type="scientific">Kurthia sibirica</name>
    <dbReference type="NCBI Taxonomy" id="202750"/>
    <lineage>
        <taxon>Bacteria</taxon>
        <taxon>Bacillati</taxon>
        <taxon>Bacillota</taxon>
        <taxon>Bacilli</taxon>
        <taxon>Bacillales</taxon>
        <taxon>Caryophanaceae</taxon>
        <taxon>Kurthia</taxon>
    </lineage>
</organism>
<gene>
    <name evidence="2" type="ORF">DEX24_01505</name>
</gene>
<dbReference type="Proteomes" id="UP000245938">
    <property type="component" value="Unassembled WGS sequence"/>
</dbReference>
<proteinExistence type="inferred from homology"/>
<dbReference type="SUPFAM" id="SSF53067">
    <property type="entry name" value="Actin-like ATPase domain"/>
    <property type="match status" value="1"/>
</dbReference>
<protein>
    <submittedName>
        <fullName evidence="2">ROK family protein</fullName>
    </submittedName>
</protein>
<comment type="caution">
    <text evidence="2">The sequence shown here is derived from an EMBL/GenBank/DDBJ whole genome shotgun (WGS) entry which is preliminary data.</text>
</comment>
<dbReference type="AlphaFoldDB" id="A0A2U3AR33"/>